<gene>
    <name evidence="2" type="ORF">SDRG_17153</name>
</gene>
<accession>T0PI01</accession>
<feature type="region of interest" description="Disordered" evidence="1">
    <location>
        <begin position="249"/>
        <end position="285"/>
    </location>
</feature>
<name>T0PI01_SAPDV</name>
<dbReference type="GeneID" id="19957880"/>
<evidence type="ECO:0000256" key="1">
    <source>
        <dbReference type="SAM" id="MobiDB-lite"/>
    </source>
</evidence>
<keyword evidence="3" id="KW-1185">Reference proteome</keyword>
<dbReference type="EMBL" id="JH767335">
    <property type="protein sequence ID" value="EQC24964.1"/>
    <property type="molecule type" value="Genomic_DNA"/>
</dbReference>
<feature type="compositionally biased region" description="Polar residues" evidence="1">
    <location>
        <begin position="262"/>
        <end position="282"/>
    </location>
</feature>
<sequence>MVLTSLVALKVVDDLQLAQLSTAALAQTVGIDPNARNAETLSLFLFLGLREDTVLAHAMTMVAANPDATSALVATAAAWRVLAKPTTFPARLERHGDFGILVSTDGKVRVAVCIPAGLGNHIVRVSFASPSTFHTSVIVSSHHLVTDDVCSDDEILFGGNLLLNVFEVLATVPNCVDRLRRLLTRAIALYEGLVYDIVRPPLATSSRVAGSVLVPFEAMLGGTLSLPMELIVASPPRKTPHDALVLDMSSHEGDSAKRTKRANTLTLASRSSKRNATISCGSSRPRMPRCHRPLWRRAIASTRTADPRCRRR</sequence>
<dbReference type="InParanoid" id="T0PI01"/>
<evidence type="ECO:0000313" key="2">
    <source>
        <dbReference type="EMBL" id="EQC24964.1"/>
    </source>
</evidence>
<proteinExistence type="predicted"/>
<dbReference type="VEuPathDB" id="FungiDB:SDRG_17153"/>
<evidence type="ECO:0000313" key="3">
    <source>
        <dbReference type="Proteomes" id="UP000030762"/>
    </source>
</evidence>
<dbReference type="RefSeq" id="XP_008621612.1">
    <property type="nucleotide sequence ID" value="XM_008623390.1"/>
</dbReference>
<dbReference type="AlphaFoldDB" id="T0PI01"/>
<reference evidence="2 3" key="1">
    <citation type="submission" date="2012-04" db="EMBL/GenBank/DDBJ databases">
        <title>The Genome Sequence of Saprolegnia declina VS20.</title>
        <authorList>
            <consortium name="The Broad Institute Genome Sequencing Platform"/>
            <person name="Russ C."/>
            <person name="Nusbaum C."/>
            <person name="Tyler B."/>
            <person name="van West P."/>
            <person name="Dieguez-Uribeondo J."/>
            <person name="de Bruijn I."/>
            <person name="Tripathy S."/>
            <person name="Jiang R."/>
            <person name="Young S.K."/>
            <person name="Zeng Q."/>
            <person name="Gargeya S."/>
            <person name="Fitzgerald M."/>
            <person name="Haas B."/>
            <person name="Abouelleil A."/>
            <person name="Alvarado L."/>
            <person name="Arachchi H.M."/>
            <person name="Berlin A."/>
            <person name="Chapman S.B."/>
            <person name="Goldberg J."/>
            <person name="Griggs A."/>
            <person name="Gujja S."/>
            <person name="Hansen M."/>
            <person name="Howarth C."/>
            <person name="Imamovic A."/>
            <person name="Larimer J."/>
            <person name="McCowen C."/>
            <person name="Montmayeur A."/>
            <person name="Murphy C."/>
            <person name="Neiman D."/>
            <person name="Pearson M."/>
            <person name="Priest M."/>
            <person name="Roberts A."/>
            <person name="Saif S."/>
            <person name="Shea T."/>
            <person name="Sisk P."/>
            <person name="Sykes S."/>
            <person name="Wortman J."/>
            <person name="Nusbaum C."/>
            <person name="Birren B."/>
        </authorList>
    </citation>
    <scope>NUCLEOTIDE SEQUENCE [LARGE SCALE GENOMIC DNA]</scope>
    <source>
        <strain evidence="2 3">VS20</strain>
    </source>
</reference>
<dbReference type="Proteomes" id="UP000030762">
    <property type="component" value="Unassembled WGS sequence"/>
</dbReference>
<organism evidence="2 3">
    <name type="scientific">Saprolegnia diclina (strain VS20)</name>
    <dbReference type="NCBI Taxonomy" id="1156394"/>
    <lineage>
        <taxon>Eukaryota</taxon>
        <taxon>Sar</taxon>
        <taxon>Stramenopiles</taxon>
        <taxon>Oomycota</taxon>
        <taxon>Saprolegniomycetes</taxon>
        <taxon>Saprolegniales</taxon>
        <taxon>Saprolegniaceae</taxon>
        <taxon>Saprolegnia</taxon>
    </lineage>
</organism>
<protein>
    <submittedName>
        <fullName evidence="2">Uncharacterized protein</fullName>
    </submittedName>
</protein>